<evidence type="ECO:0000256" key="2">
    <source>
        <dbReference type="ARBA" id="ARBA00023295"/>
    </source>
</evidence>
<comment type="caution">
    <text evidence="4">The sequence shown here is derived from an EMBL/GenBank/DDBJ whole genome shotgun (WGS) entry which is preliminary data.</text>
</comment>
<evidence type="ECO:0000256" key="1">
    <source>
        <dbReference type="ARBA" id="ARBA00022801"/>
    </source>
</evidence>
<dbReference type="PROSITE" id="PS01247">
    <property type="entry name" value="IUNH"/>
    <property type="match status" value="1"/>
</dbReference>
<dbReference type="EMBL" id="ADFR01000003">
    <property type="protein sequence ID" value="EFC05938.1"/>
    <property type="molecule type" value="Genomic_DNA"/>
</dbReference>
<dbReference type="PANTHER" id="PTHR12304:SF4">
    <property type="entry name" value="URIDINE NUCLEOSIDASE"/>
    <property type="match status" value="1"/>
</dbReference>
<name>D2MNB6_9FIRM</name>
<dbReference type="GO" id="GO:0005829">
    <property type="term" value="C:cytosol"/>
    <property type="evidence" value="ECO:0007669"/>
    <property type="project" value="TreeGrafter"/>
</dbReference>
<dbReference type="CDD" id="cd02651">
    <property type="entry name" value="nuc_hydro_IU_UC_XIUA"/>
    <property type="match status" value="1"/>
</dbReference>
<sequence length="316" mass="34168">MKKIPLILDGDPGHDDAIAWVIAKANPLFDILAVTSVAGNQTLKKTTYNAMRICTLLKIQAPIAKGREVPLMSDLITAGNFHGESGLDGPALPEPVMNLSSLSSVSLMAKVLKESEEAVTIVATGPLTNVAELLLAHPELKEKIERISIMGGGLKNGNWTPAAEFNIFEDPEAAAIVFQSGIPLIMCGLDVTEKAIVYPEDGQKIRSVKNQVATIVADWLEFFFKHHKELGWNGSPLHDPCAVAVLVKPEIFEMKEAYVQIETKGHYTRGATIGDFGGKLSGKTCNAQVVVNVNRAAFVQLLVDSCRAYEGHEVKI</sequence>
<keyword evidence="2" id="KW-0326">Glycosidase</keyword>
<evidence type="ECO:0000259" key="3">
    <source>
        <dbReference type="Pfam" id="PF01156"/>
    </source>
</evidence>
<keyword evidence="1 4" id="KW-0378">Hydrolase</keyword>
<dbReference type="SUPFAM" id="SSF53590">
    <property type="entry name" value="Nucleoside hydrolase"/>
    <property type="match status" value="1"/>
</dbReference>
<accession>D2MNB6</accession>
<evidence type="ECO:0000313" key="5">
    <source>
        <dbReference type="Proteomes" id="UP000005017"/>
    </source>
</evidence>
<dbReference type="PANTHER" id="PTHR12304">
    <property type="entry name" value="INOSINE-URIDINE PREFERRING NUCLEOSIDE HYDROLASE"/>
    <property type="match status" value="1"/>
</dbReference>
<dbReference type="STRING" id="679192.HMPREF9013_0140"/>
<feature type="domain" description="Inosine/uridine-preferring nucleoside hydrolase" evidence="3">
    <location>
        <begin position="6"/>
        <end position="299"/>
    </location>
</feature>
<reference evidence="5" key="1">
    <citation type="submission" date="2009-12" db="EMBL/GenBank/DDBJ databases">
        <title>Sequence of Clostridiales genomosp. BVAB3 str. UPII9-5.</title>
        <authorList>
            <person name="Madupu R."/>
            <person name="Durkin A.S."/>
            <person name="Torralba M."/>
            <person name="Methe B."/>
            <person name="Sutton G.G."/>
            <person name="Strausberg R.L."/>
            <person name="Nelson K.E."/>
        </authorList>
    </citation>
    <scope>NUCLEOTIDE SEQUENCE [LARGE SCALE GENOMIC DNA]</scope>
    <source>
        <strain evidence="5">W1219</strain>
    </source>
</reference>
<dbReference type="InterPro" id="IPR036452">
    <property type="entry name" value="Ribo_hydro-like"/>
</dbReference>
<dbReference type="AlphaFoldDB" id="D2MNB6"/>
<dbReference type="Proteomes" id="UP000005017">
    <property type="component" value="Unassembled WGS sequence"/>
</dbReference>
<proteinExistence type="predicted"/>
<dbReference type="InterPro" id="IPR023186">
    <property type="entry name" value="IUNH"/>
</dbReference>
<organism evidence="4 5">
    <name type="scientific">Bulleidia extructa W1219</name>
    <dbReference type="NCBI Taxonomy" id="679192"/>
    <lineage>
        <taxon>Bacteria</taxon>
        <taxon>Bacillati</taxon>
        <taxon>Bacillota</taxon>
        <taxon>Erysipelotrichia</taxon>
        <taxon>Erysipelotrichales</taxon>
        <taxon>Erysipelotrichaceae</taxon>
        <taxon>Bulleidia</taxon>
    </lineage>
</organism>
<dbReference type="Gene3D" id="3.90.245.10">
    <property type="entry name" value="Ribonucleoside hydrolase-like"/>
    <property type="match status" value="1"/>
</dbReference>
<dbReference type="RefSeq" id="WP_006626887.1">
    <property type="nucleotide sequence ID" value="NZ_ADFR01000003.1"/>
</dbReference>
<dbReference type="GO" id="GO:0045437">
    <property type="term" value="F:uridine nucleosidase activity"/>
    <property type="evidence" value="ECO:0007669"/>
    <property type="project" value="UniProtKB-ARBA"/>
</dbReference>
<protein>
    <submittedName>
        <fullName evidence="4">Inosine-uridine preferring nucleoside hydrolase</fullName>
    </submittedName>
</protein>
<dbReference type="Pfam" id="PF01156">
    <property type="entry name" value="IU_nuc_hydro"/>
    <property type="match status" value="1"/>
</dbReference>
<dbReference type="GO" id="GO:0006152">
    <property type="term" value="P:purine nucleoside catabolic process"/>
    <property type="evidence" value="ECO:0007669"/>
    <property type="project" value="TreeGrafter"/>
</dbReference>
<dbReference type="InterPro" id="IPR015910">
    <property type="entry name" value="I/U_nuclsd_hydro_CS"/>
</dbReference>
<dbReference type="InterPro" id="IPR001910">
    <property type="entry name" value="Inosine/uridine_hydrolase_dom"/>
</dbReference>
<evidence type="ECO:0000313" key="4">
    <source>
        <dbReference type="EMBL" id="EFC05938.1"/>
    </source>
</evidence>
<keyword evidence="5" id="KW-1185">Reference proteome</keyword>
<dbReference type="GO" id="GO:0008477">
    <property type="term" value="F:purine nucleosidase activity"/>
    <property type="evidence" value="ECO:0007669"/>
    <property type="project" value="TreeGrafter"/>
</dbReference>
<dbReference type="OrthoDB" id="9797882at2"/>
<gene>
    <name evidence="4" type="ORF">HMPREF9013_0140</name>
</gene>
<dbReference type="eggNOG" id="COG1957">
    <property type="taxonomic scope" value="Bacteria"/>
</dbReference>